<dbReference type="Proteomes" id="UP000198324">
    <property type="component" value="Unassembled WGS sequence"/>
</dbReference>
<dbReference type="AlphaFoldDB" id="A0A238XX94"/>
<gene>
    <name evidence="2" type="ORF">SAMN04488503_0514</name>
</gene>
<dbReference type="RefSeq" id="WP_089271390.1">
    <property type="nucleotide sequence ID" value="NZ_FZOC01000001.1"/>
</dbReference>
<evidence type="ECO:0000313" key="3">
    <source>
        <dbReference type="Proteomes" id="UP000198324"/>
    </source>
</evidence>
<keyword evidence="1" id="KW-0472">Membrane</keyword>
<evidence type="ECO:0000313" key="2">
    <source>
        <dbReference type="EMBL" id="SNR63615.1"/>
    </source>
</evidence>
<feature type="transmembrane region" description="Helical" evidence="1">
    <location>
        <begin position="125"/>
        <end position="143"/>
    </location>
</feature>
<keyword evidence="3" id="KW-1185">Reference proteome</keyword>
<reference evidence="2 3" key="1">
    <citation type="submission" date="2017-06" db="EMBL/GenBank/DDBJ databases">
        <authorList>
            <person name="Kim H.J."/>
            <person name="Triplett B.A."/>
        </authorList>
    </citation>
    <scope>NUCLEOTIDE SEQUENCE [LARGE SCALE GENOMIC DNA]</scope>
    <source>
        <strain evidence="2 3">DSM 13116</strain>
    </source>
</reference>
<keyword evidence="1" id="KW-1133">Transmembrane helix</keyword>
<keyword evidence="1" id="KW-0812">Transmembrane</keyword>
<name>A0A238XX94_9BACT</name>
<dbReference type="EMBL" id="FZOC01000001">
    <property type="protein sequence ID" value="SNR63615.1"/>
    <property type="molecule type" value="Genomic_DNA"/>
</dbReference>
<sequence>MQETYTPAASFDVRIINLRSTLHGMTDGDVARLNRLVRGLGDAQGEAPLAKLRQGLNPAGKTGREFGGQCAQDLLDLLGELETAHGPAKCFGLFMDELNRHNAMRNVPDTLQKIEPEPLFNPSKWIAIAILLGLAVYFVQKYLSMK</sequence>
<protein>
    <submittedName>
        <fullName evidence="2">Uncharacterized protein</fullName>
    </submittedName>
</protein>
<evidence type="ECO:0000256" key="1">
    <source>
        <dbReference type="SAM" id="Phobius"/>
    </source>
</evidence>
<accession>A0A238XX94</accession>
<organism evidence="2 3">
    <name type="scientific">Humidesulfovibrio mexicanus</name>
    <dbReference type="NCBI Taxonomy" id="147047"/>
    <lineage>
        <taxon>Bacteria</taxon>
        <taxon>Pseudomonadati</taxon>
        <taxon>Thermodesulfobacteriota</taxon>
        <taxon>Desulfovibrionia</taxon>
        <taxon>Desulfovibrionales</taxon>
        <taxon>Desulfovibrionaceae</taxon>
        <taxon>Humidesulfovibrio</taxon>
    </lineage>
</organism>
<proteinExistence type="predicted"/>